<feature type="domain" description="UspA" evidence="2">
    <location>
        <begin position="4"/>
        <end position="153"/>
    </location>
</feature>
<evidence type="ECO:0000256" key="1">
    <source>
        <dbReference type="ARBA" id="ARBA00008791"/>
    </source>
</evidence>
<dbReference type="Pfam" id="PF00582">
    <property type="entry name" value="Usp"/>
    <property type="match status" value="1"/>
</dbReference>
<dbReference type="SUPFAM" id="SSF52402">
    <property type="entry name" value="Adenine nucleotide alpha hydrolases-like"/>
    <property type="match status" value="1"/>
</dbReference>
<dbReference type="Gene3D" id="3.40.50.620">
    <property type="entry name" value="HUPs"/>
    <property type="match status" value="1"/>
</dbReference>
<dbReference type="InterPro" id="IPR006015">
    <property type="entry name" value="Universal_stress_UspA"/>
</dbReference>
<dbReference type="AlphaFoldDB" id="A0A1R1MJV4"/>
<organism evidence="3 4">
    <name type="scientific">Desulfurobacterium indicum</name>
    <dbReference type="NCBI Taxonomy" id="1914305"/>
    <lineage>
        <taxon>Bacteria</taxon>
        <taxon>Pseudomonadati</taxon>
        <taxon>Aquificota</taxon>
        <taxon>Aquificia</taxon>
        <taxon>Desulfurobacteriales</taxon>
        <taxon>Desulfurobacteriaceae</taxon>
        <taxon>Desulfurobacterium</taxon>
    </lineage>
</organism>
<protein>
    <submittedName>
        <fullName evidence="3">Universal stress protein UspA</fullName>
    </submittedName>
</protein>
<gene>
    <name evidence="3" type="ORF">BLW93_07135</name>
</gene>
<dbReference type="RefSeq" id="WP_076713411.1">
    <property type="nucleotide sequence ID" value="NZ_MOEN01000029.1"/>
</dbReference>
<sequence length="156" mass="17334">MPLFEKVLYSTDFSPLAEYAFHYVKRLKSAGMREVVIVHVVNELSVELPEGLDVMQEREAMDVLSRADREYLLNVIERAEALEKELKNDGISVKLKIIASSNAAGQIVKVAEEEKVNIIVIGAHGKGLLAQLILGSVSHDVVRKAKCPVLLVKKRD</sequence>
<dbReference type="InterPro" id="IPR014729">
    <property type="entry name" value="Rossmann-like_a/b/a_fold"/>
</dbReference>
<reference evidence="3 4" key="1">
    <citation type="submission" date="2016-10" db="EMBL/GenBank/DDBJ databases">
        <title>Genome sequence of a sulfur-reducing bacterium Desulfurobacterium indicum K6013.</title>
        <authorList>
            <person name="Cao J."/>
            <person name="Shao Z."/>
            <person name="Alain K."/>
            <person name="Jebbar M."/>
        </authorList>
    </citation>
    <scope>NUCLEOTIDE SEQUENCE [LARGE SCALE GENOMIC DNA]</scope>
    <source>
        <strain evidence="3 4">K6013</strain>
    </source>
</reference>
<proteinExistence type="inferred from homology"/>
<dbReference type="STRING" id="1914305.BLW93_07135"/>
<keyword evidence="4" id="KW-1185">Reference proteome</keyword>
<dbReference type="PANTHER" id="PTHR46268:SF6">
    <property type="entry name" value="UNIVERSAL STRESS PROTEIN UP12"/>
    <property type="match status" value="1"/>
</dbReference>
<evidence type="ECO:0000259" key="2">
    <source>
        <dbReference type="Pfam" id="PF00582"/>
    </source>
</evidence>
<dbReference type="CDD" id="cd23659">
    <property type="entry name" value="USP_At3g01520-like"/>
    <property type="match status" value="1"/>
</dbReference>
<dbReference type="PANTHER" id="PTHR46268">
    <property type="entry name" value="STRESS RESPONSE PROTEIN NHAX"/>
    <property type="match status" value="1"/>
</dbReference>
<name>A0A1R1MJV4_9BACT</name>
<accession>A0A1R1MJV4</accession>
<comment type="caution">
    <text evidence="3">The sequence shown here is derived from an EMBL/GenBank/DDBJ whole genome shotgun (WGS) entry which is preliminary data.</text>
</comment>
<dbReference type="OrthoDB" id="11417at2"/>
<evidence type="ECO:0000313" key="4">
    <source>
        <dbReference type="Proteomes" id="UP000187408"/>
    </source>
</evidence>
<dbReference type="EMBL" id="MOEN01000029">
    <property type="protein sequence ID" value="OMH40087.1"/>
    <property type="molecule type" value="Genomic_DNA"/>
</dbReference>
<comment type="similarity">
    <text evidence="1">Belongs to the universal stress protein A family.</text>
</comment>
<dbReference type="Proteomes" id="UP000187408">
    <property type="component" value="Unassembled WGS sequence"/>
</dbReference>
<evidence type="ECO:0000313" key="3">
    <source>
        <dbReference type="EMBL" id="OMH40087.1"/>
    </source>
</evidence>
<dbReference type="InterPro" id="IPR006016">
    <property type="entry name" value="UspA"/>
</dbReference>
<dbReference type="PRINTS" id="PR01438">
    <property type="entry name" value="UNVRSLSTRESS"/>
</dbReference>